<feature type="domain" description="DUF6298" evidence="2">
    <location>
        <begin position="88"/>
        <end position="245"/>
    </location>
</feature>
<dbReference type="Proteomes" id="UP000178606">
    <property type="component" value="Unassembled WGS sequence"/>
</dbReference>
<dbReference type="Pfam" id="PF19815">
    <property type="entry name" value="DUF6298"/>
    <property type="match status" value="1"/>
</dbReference>
<dbReference type="InterPro" id="IPR024749">
    <property type="entry name" value="Collagen-bd_put"/>
</dbReference>
<reference evidence="3 4" key="1">
    <citation type="journal article" date="2016" name="Nat. Commun.">
        <title>Thousands of microbial genomes shed light on interconnected biogeochemical processes in an aquifer system.</title>
        <authorList>
            <person name="Anantharaman K."/>
            <person name="Brown C.T."/>
            <person name="Hug L.A."/>
            <person name="Sharon I."/>
            <person name="Castelle C.J."/>
            <person name="Probst A.J."/>
            <person name="Thomas B.C."/>
            <person name="Singh A."/>
            <person name="Wilkins M.J."/>
            <person name="Karaoz U."/>
            <person name="Brodie E.L."/>
            <person name="Williams K.H."/>
            <person name="Hubbard S.S."/>
            <person name="Banfield J.F."/>
        </authorList>
    </citation>
    <scope>NUCLEOTIDE SEQUENCE [LARGE SCALE GENOMIC DNA]</scope>
    <source>
        <strain evidence="4">RIFCSPLOWO2_12_FULL_64_10</strain>
    </source>
</reference>
<name>A0A1F6D040_HANXR</name>
<accession>A0A1F6D040</accession>
<dbReference type="EMBL" id="MFKF01000099">
    <property type="protein sequence ID" value="OGG54651.1"/>
    <property type="molecule type" value="Genomic_DNA"/>
</dbReference>
<sequence>MTPIQGPLRVSPENPRYFADRDGKIVYLVGSHTWANFKDMGGTDPPPRFDFNAYLDFMEAHGHNFIRLWTWELTRYSYDGTPVFADPFPWLRTGPGTALDGRLRFDLTRLDPAYFDRLRSRAQAACERGIYVSVMLFEGHGLHASLAPWRWDGHPFNIHNNINGIDGDPNRDGRGLETQTLHVPEITALQEAYVRRAVDAVNDLDNVLYEIVNESGAYSTEWQYHTIDFIHRYEGTRPRQHPVGMTFQFARDREQRGTNEALFDGPAEWVSPNPDGGYRDDPPAADGGKVILNDTDHLWGIGGNTGWVWGSFCRGMNPLFMDPYLEAKKAEGAEEKKGETWTDHLGEGPAIDPRWDPIRRNLGYTRRYADRMDLKEVVPRDDLSSTRYCLANPGREYLIYLPEGGEVSVDLAGGRGTFDAEWFNPATGVAQGGGKAGGGDRRSFTAPFEGEAVLYLARAGRDR</sequence>
<evidence type="ECO:0000259" key="2">
    <source>
        <dbReference type="Pfam" id="PF19815"/>
    </source>
</evidence>
<dbReference type="AlphaFoldDB" id="A0A1F6D040"/>
<dbReference type="Pfam" id="PF12904">
    <property type="entry name" value="Collagen_bind_2"/>
    <property type="match status" value="1"/>
</dbReference>
<dbReference type="InterPro" id="IPR017853">
    <property type="entry name" value="GH"/>
</dbReference>
<proteinExistence type="predicted"/>
<dbReference type="Gene3D" id="3.20.20.80">
    <property type="entry name" value="Glycosidases"/>
    <property type="match status" value="1"/>
</dbReference>
<comment type="caution">
    <text evidence="3">The sequence shown here is derived from an EMBL/GenBank/DDBJ whole genome shotgun (WGS) entry which is preliminary data.</text>
</comment>
<feature type="domain" description="Putative collagen-binding" evidence="1">
    <location>
        <begin position="380"/>
        <end position="449"/>
    </location>
</feature>
<evidence type="ECO:0000313" key="3">
    <source>
        <dbReference type="EMBL" id="OGG54651.1"/>
    </source>
</evidence>
<protein>
    <submittedName>
        <fullName evidence="3">Uncharacterized protein</fullName>
    </submittedName>
</protein>
<dbReference type="InterPro" id="IPR046265">
    <property type="entry name" value="DUF6298"/>
</dbReference>
<gene>
    <name evidence="3" type="ORF">A3F84_13810</name>
</gene>
<evidence type="ECO:0000313" key="4">
    <source>
        <dbReference type="Proteomes" id="UP000178606"/>
    </source>
</evidence>
<dbReference type="SUPFAM" id="SSF51445">
    <property type="entry name" value="(Trans)glycosidases"/>
    <property type="match status" value="1"/>
</dbReference>
<evidence type="ECO:0000259" key="1">
    <source>
        <dbReference type="Pfam" id="PF12904"/>
    </source>
</evidence>
<organism evidence="3 4">
    <name type="scientific">Handelsmanbacteria sp. (strain RIFCSPLOWO2_12_FULL_64_10)</name>
    <dbReference type="NCBI Taxonomy" id="1817868"/>
    <lineage>
        <taxon>Bacteria</taxon>
        <taxon>Candidatus Handelsmaniibacteriota</taxon>
    </lineage>
</organism>